<reference evidence="7" key="1">
    <citation type="journal article" date="2019" name="Int. J. Syst. Evol. Microbiol.">
        <title>The Global Catalogue of Microorganisms (GCM) 10K type strain sequencing project: providing services to taxonomists for standard genome sequencing and annotation.</title>
        <authorList>
            <consortium name="The Broad Institute Genomics Platform"/>
            <consortium name="The Broad Institute Genome Sequencing Center for Infectious Disease"/>
            <person name="Wu L."/>
            <person name="Ma J."/>
        </authorList>
    </citation>
    <scope>NUCLEOTIDE SEQUENCE [LARGE SCALE GENOMIC DNA]</scope>
    <source>
        <strain evidence="7">KCTC 42964</strain>
    </source>
</reference>
<evidence type="ECO:0000256" key="4">
    <source>
        <dbReference type="SAM" id="SignalP"/>
    </source>
</evidence>
<evidence type="ECO:0000256" key="2">
    <source>
        <dbReference type="ARBA" id="ARBA00022729"/>
    </source>
</evidence>
<dbReference type="InterPro" id="IPR052037">
    <property type="entry name" value="LPS_export_LptA"/>
</dbReference>
<evidence type="ECO:0000256" key="3">
    <source>
        <dbReference type="ARBA" id="ARBA00022764"/>
    </source>
</evidence>
<organism evidence="6 7">
    <name type="scientific">Marinibaculum pumilum</name>
    <dbReference type="NCBI Taxonomy" id="1766165"/>
    <lineage>
        <taxon>Bacteria</taxon>
        <taxon>Pseudomonadati</taxon>
        <taxon>Pseudomonadota</taxon>
        <taxon>Alphaproteobacteria</taxon>
        <taxon>Rhodospirillales</taxon>
        <taxon>Rhodospirillaceae</taxon>
        <taxon>Marinibaculum</taxon>
    </lineage>
</organism>
<keyword evidence="7" id="KW-1185">Reference proteome</keyword>
<dbReference type="PANTHER" id="PTHR36504:SF1">
    <property type="entry name" value="LIPOPOLYSACCHARIDE EXPORT SYSTEM PROTEIN LPTA"/>
    <property type="match status" value="1"/>
</dbReference>
<evidence type="ECO:0000313" key="6">
    <source>
        <dbReference type="EMBL" id="MFC3230430.1"/>
    </source>
</evidence>
<feature type="signal peptide" evidence="4">
    <location>
        <begin position="1"/>
        <end position="22"/>
    </location>
</feature>
<dbReference type="EMBL" id="JBHRTR010000046">
    <property type="protein sequence ID" value="MFC3230430.1"/>
    <property type="molecule type" value="Genomic_DNA"/>
</dbReference>
<dbReference type="NCBIfam" id="TIGR03002">
    <property type="entry name" value="outer_YhbN_LptA"/>
    <property type="match status" value="1"/>
</dbReference>
<dbReference type="PANTHER" id="PTHR36504">
    <property type="entry name" value="LIPOPOLYSACCHARIDE EXPORT SYSTEM PROTEIN LPTA"/>
    <property type="match status" value="1"/>
</dbReference>
<dbReference type="Proteomes" id="UP001595528">
    <property type="component" value="Unassembled WGS sequence"/>
</dbReference>
<keyword evidence="2 4" id="KW-0732">Signal</keyword>
<accession>A0ABV7L7W1</accession>
<dbReference type="RefSeq" id="WP_379905594.1">
    <property type="nucleotide sequence ID" value="NZ_JBHRTR010000046.1"/>
</dbReference>
<keyword evidence="1" id="KW-0813">Transport</keyword>
<evidence type="ECO:0000259" key="5">
    <source>
        <dbReference type="Pfam" id="PF03968"/>
    </source>
</evidence>
<dbReference type="Pfam" id="PF03968">
    <property type="entry name" value="LptD_N"/>
    <property type="match status" value="1"/>
</dbReference>
<protein>
    <submittedName>
        <fullName evidence="6">Lipopolysaccharide transport periplasmic protein LptA</fullName>
    </submittedName>
</protein>
<feature type="domain" description="Organic solvent tolerance-like N-terminal" evidence="5">
    <location>
        <begin position="37"/>
        <end position="156"/>
    </location>
</feature>
<dbReference type="InterPro" id="IPR005653">
    <property type="entry name" value="OstA-like_N"/>
</dbReference>
<name>A0ABV7L7W1_9PROT</name>
<evidence type="ECO:0000313" key="7">
    <source>
        <dbReference type="Proteomes" id="UP001595528"/>
    </source>
</evidence>
<keyword evidence="3" id="KW-0574">Periplasm</keyword>
<dbReference type="InterPro" id="IPR014340">
    <property type="entry name" value="LptA"/>
</dbReference>
<comment type="caution">
    <text evidence="6">The sequence shown here is derived from an EMBL/GenBank/DDBJ whole genome shotgun (WGS) entry which is preliminary data.</text>
</comment>
<proteinExistence type="predicted"/>
<sequence length="182" mass="18954">MTLAAALAVALALLPLAPPAVAQLGTGSHDSSQPIEVISDELEVQQANNLAIFSGNVDAIQGEMRLRADKLTVHYRNNDQAEAQAEAAGAEAGGAITKIVAEGQVFVSSPKETGQGDVGVYDVEGQTIVLEGKEVVLTQGDNVIRGARAVMDLETGRSVVQTKPGGRVRGLFIPNQNQGQTQ</sequence>
<dbReference type="Gene3D" id="2.60.450.10">
    <property type="entry name" value="Lipopolysaccharide (LPS) transport protein A like domain"/>
    <property type="match status" value="1"/>
</dbReference>
<evidence type="ECO:0000256" key="1">
    <source>
        <dbReference type="ARBA" id="ARBA00022448"/>
    </source>
</evidence>
<feature type="chain" id="PRO_5046712700" evidence="4">
    <location>
        <begin position="23"/>
        <end position="182"/>
    </location>
</feature>
<gene>
    <name evidence="6" type="primary">lptA</name>
    <name evidence="6" type="ORF">ACFOGJ_24490</name>
</gene>